<keyword evidence="3" id="KW-1185">Reference proteome</keyword>
<feature type="domain" description="Carboxymuconolactone decarboxylase-like" evidence="1">
    <location>
        <begin position="40"/>
        <end position="119"/>
    </location>
</feature>
<dbReference type="EMBL" id="NRRL01000184">
    <property type="protein sequence ID" value="MBK1671412.1"/>
    <property type="molecule type" value="Genomic_DNA"/>
</dbReference>
<organism evidence="2 3">
    <name type="scientific">Rhodovibrio sodomensis</name>
    <dbReference type="NCBI Taxonomy" id="1088"/>
    <lineage>
        <taxon>Bacteria</taxon>
        <taxon>Pseudomonadati</taxon>
        <taxon>Pseudomonadota</taxon>
        <taxon>Alphaproteobacteria</taxon>
        <taxon>Rhodospirillales</taxon>
        <taxon>Rhodovibrionaceae</taxon>
        <taxon>Rhodovibrio</taxon>
    </lineage>
</organism>
<evidence type="ECO:0000259" key="1">
    <source>
        <dbReference type="Pfam" id="PF02627"/>
    </source>
</evidence>
<accession>A0ABS1DLR6</accession>
<dbReference type="Gene3D" id="1.20.1290.10">
    <property type="entry name" value="AhpD-like"/>
    <property type="match status" value="1"/>
</dbReference>
<reference evidence="2 3" key="1">
    <citation type="journal article" date="2020" name="Microorganisms">
        <title>Osmotic Adaptation and Compatible Solute Biosynthesis of Phototrophic Bacteria as Revealed from Genome Analyses.</title>
        <authorList>
            <person name="Imhoff J.F."/>
            <person name="Rahn T."/>
            <person name="Kunzel S."/>
            <person name="Keller A."/>
            <person name="Neulinger S.C."/>
        </authorList>
    </citation>
    <scope>NUCLEOTIDE SEQUENCE [LARGE SCALE GENOMIC DNA]</scope>
    <source>
        <strain evidence="2 3">DSM 9895</strain>
    </source>
</reference>
<dbReference type="PANTHER" id="PTHR35446">
    <property type="entry name" value="SI:CH211-175M2.5"/>
    <property type="match status" value="1"/>
</dbReference>
<dbReference type="PANTHER" id="PTHR35446:SF3">
    <property type="entry name" value="CMD DOMAIN-CONTAINING PROTEIN"/>
    <property type="match status" value="1"/>
</dbReference>
<dbReference type="Proteomes" id="UP001296873">
    <property type="component" value="Unassembled WGS sequence"/>
</dbReference>
<comment type="caution">
    <text evidence="2">The sequence shown here is derived from an EMBL/GenBank/DDBJ whole genome shotgun (WGS) entry which is preliminary data.</text>
</comment>
<name>A0ABS1DLR6_9PROT</name>
<evidence type="ECO:0000313" key="2">
    <source>
        <dbReference type="EMBL" id="MBK1671412.1"/>
    </source>
</evidence>
<gene>
    <name evidence="2" type="ORF">CKO28_25765</name>
</gene>
<dbReference type="InterPro" id="IPR003779">
    <property type="entry name" value="CMD-like"/>
</dbReference>
<protein>
    <submittedName>
        <fullName evidence="2">Carboxymuconolactone decarboxylase</fullName>
    </submittedName>
</protein>
<proteinExistence type="predicted"/>
<dbReference type="Pfam" id="PF02627">
    <property type="entry name" value="CMD"/>
    <property type="match status" value="1"/>
</dbReference>
<dbReference type="RefSeq" id="WP_200344252.1">
    <property type="nucleotide sequence ID" value="NZ_NRRL01000184.1"/>
</dbReference>
<evidence type="ECO:0000313" key="3">
    <source>
        <dbReference type="Proteomes" id="UP001296873"/>
    </source>
</evidence>
<sequence>MSYPVHSIETAPEAAKDGLRQAEQAYGFVPNLLGVMAEAPAVMKAYPALNQLFDEASFSPSESQTVLLAVSYANGCDYCMAAHTVIAGMQSVPDDVVTAVREGTPIADPKLEALRRFTEEVVQSRGWPSDAATQAFFDAGYDRQQVLEVMLGVALKTLSNYVNHQAETPLDPAFSSGKWQKDAA</sequence>
<dbReference type="SUPFAM" id="SSF69118">
    <property type="entry name" value="AhpD-like"/>
    <property type="match status" value="1"/>
</dbReference>
<dbReference type="InterPro" id="IPR029032">
    <property type="entry name" value="AhpD-like"/>
</dbReference>